<organism evidence="2 3">
    <name type="scientific">Sulfobacillus benefaciens</name>
    <dbReference type="NCBI Taxonomy" id="453960"/>
    <lineage>
        <taxon>Bacteria</taxon>
        <taxon>Bacillati</taxon>
        <taxon>Bacillota</taxon>
        <taxon>Clostridia</taxon>
        <taxon>Eubacteriales</taxon>
        <taxon>Clostridiales Family XVII. Incertae Sedis</taxon>
        <taxon>Sulfobacillus</taxon>
    </lineage>
</organism>
<dbReference type="Proteomes" id="UP000242972">
    <property type="component" value="Unassembled WGS sequence"/>
</dbReference>
<accession>A0A2T2XCD1</accession>
<dbReference type="EMBL" id="PXYW01000050">
    <property type="protein sequence ID" value="PSR32165.1"/>
    <property type="molecule type" value="Genomic_DNA"/>
</dbReference>
<name>A0A2T2XCD1_9FIRM</name>
<keyword evidence="1" id="KW-0472">Membrane</keyword>
<sequence length="142" mass="16014">MSTQTALTLIAMSLMIVAIMSIIGIVILWLLAKRLMEMERTVGNQIETLRAEIQGAIRQARDTTRDVSETLSHLRRGAYNVGLIVSGLTSWAATRRRLSHQDPQDKIIQPWWVQGVATAWTLFQRARRKKSIDKPSQKSAGM</sequence>
<reference evidence="2 3" key="1">
    <citation type="journal article" date="2014" name="BMC Genomics">
        <title>Comparison of environmental and isolate Sulfobacillus genomes reveals diverse carbon, sulfur, nitrogen, and hydrogen metabolisms.</title>
        <authorList>
            <person name="Justice N.B."/>
            <person name="Norman A."/>
            <person name="Brown C.T."/>
            <person name="Singh A."/>
            <person name="Thomas B.C."/>
            <person name="Banfield J.F."/>
        </authorList>
    </citation>
    <scope>NUCLEOTIDE SEQUENCE [LARGE SCALE GENOMIC DNA]</scope>
    <source>
        <strain evidence="2">AMDSBA4</strain>
    </source>
</reference>
<keyword evidence="1" id="KW-1133">Transmembrane helix</keyword>
<feature type="transmembrane region" description="Helical" evidence="1">
    <location>
        <begin position="6"/>
        <end position="31"/>
    </location>
</feature>
<comment type="caution">
    <text evidence="2">The sequence shown here is derived from an EMBL/GenBank/DDBJ whole genome shotgun (WGS) entry which is preliminary data.</text>
</comment>
<proteinExistence type="predicted"/>
<dbReference type="AlphaFoldDB" id="A0A2T2XCD1"/>
<protein>
    <recommendedName>
        <fullName evidence="4">DUF948 domain-containing protein</fullName>
    </recommendedName>
</protein>
<gene>
    <name evidence="2" type="ORF">C7B46_15510</name>
</gene>
<keyword evidence="1" id="KW-0812">Transmembrane</keyword>
<evidence type="ECO:0000256" key="1">
    <source>
        <dbReference type="SAM" id="Phobius"/>
    </source>
</evidence>
<evidence type="ECO:0000313" key="3">
    <source>
        <dbReference type="Proteomes" id="UP000242972"/>
    </source>
</evidence>
<evidence type="ECO:0008006" key="4">
    <source>
        <dbReference type="Google" id="ProtNLM"/>
    </source>
</evidence>
<evidence type="ECO:0000313" key="2">
    <source>
        <dbReference type="EMBL" id="PSR32165.1"/>
    </source>
</evidence>